<keyword evidence="17" id="KW-1133">Transmembrane helix</keyword>
<reference evidence="19" key="1">
    <citation type="submission" date="2025-08" db="UniProtKB">
        <authorList>
            <consortium name="RefSeq"/>
        </authorList>
    </citation>
    <scope>IDENTIFICATION</scope>
    <source>
        <tissue evidence="19">Whole larvae</tissue>
    </source>
</reference>
<keyword evidence="18" id="KW-1185">Reference proteome</keyword>
<dbReference type="EC" id="1.14.14.1" evidence="5"/>
<evidence type="ECO:0000313" key="18">
    <source>
        <dbReference type="Proteomes" id="UP001652740"/>
    </source>
</evidence>
<gene>
    <name evidence="19" type="primary">LOC113519199</name>
</gene>
<dbReference type="GO" id="GO:0016712">
    <property type="term" value="F:oxidoreductase activity, acting on paired donors, with incorporation or reduction of molecular oxygen, reduced flavin or flavoprotein as one donor, and incorporation of one atom of oxygen"/>
    <property type="evidence" value="ECO:0007669"/>
    <property type="project" value="UniProtKB-EC"/>
</dbReference>
<dbReference type="Pfam" id="PF00067">
    <property type="entry name" value="p450"/>
    <property type="match status" value="1"/>
</dbReference>
<dbReference type="GO" id="GO:0005789">
    <property type="term" value="C:endoplasmic reticulum membrane"/>
    <property type="evidence" value="ECO:0007669"/>
    <property type="project" value="UniProtKB-SubCell"/>
</dbReference>
<dbReference type="GO" id="GO:0020037">
    <property type="term" value="F:heme binding"/>
    <property type="evidence" value="ECO:0007669"/>
    <property type="project" value="InterPro"/>
</dbReference>
<dbReference type="KEGG" id="gmw:113519199"/>
<dbReference type="PRINTS" id="PR00385">
    <property type="entry name" value="P450"/>
</dbReference>
<evidence type="ECO:0000256" key="8">
    <source>
        <dbReference type="ARBA" id="ARBA00022824"/>
    </source>
</evidence>
<dbReference type="GeneID" id="113519199"/>
<keyword evidence="10 16" id="KW-0560">Oxidoreductase</keyword>
<evidence type="ECO:0000256" key="12">
    <source>
        <dbReference type="ARBA" id="ARBA00023033"/>
    </source>
</evidence>
<dbReference type="InterPro" id="IPR050476">
    <property type="entry name" value="Insect_CytP450_Detox"/>
</dbReference>
<evidence type="ECO:0000256" key="11">
    <source>
        <dbReference type="ARBA" id="ARBA00023004"/>
    </source>
</evidence>
<dbReference type="InterPro" id="IPR017972">
    <property type="entry name" value="Cyt_P450_CS"/>
</dbReference>
<keyword evidence="11 15" id="KW-0408">Iron</keyword>
<name>A0A6J1WVL2_GALME</name>
<evidence type="ECO:0000256" key="1">
    <source>
        <dbReference type="ARBA" id="ARBA00001971"/>
    </source>
</evidence>
<evidence type="ECO:0000256" key="10">
    <source>
        <dbReference type="ARBA" id="ARBA00023002"/>
    </source>
</evidence>
<dbReference type="InParanoid" id="A0A6J1WVL2"/>
<keyword evidence="17" id="KW-0812">Transmembrane</keyword>
<dbReference type="CDD" id="cd11056">
    <property type="entry name" value="CYP6-like"/>
    <property type="match status" value="1"/>
</dbReference>
<comment type="catalytic activity">
    <reaction evidence="14">
        <text>an organic molecule + reduced [NADPH--hemoprotein reductase] + O2 = an alcohol + oxidized [NADPH--hemoprotein reductase] + H2O + H(+)</text>
        <dbReference type="Rhea" id="RHEA:17149"/>
        <dbReference type="Rhea" id="RHEA-COMP:11964"/>
        <dbReference type="Rhea" id="RHEA-COMP:11965"/>
        <dbReference type="ChEBI" id="CHEBI:15377"/>
        <dbReference type="ChEBI" id="CHEBI:15378"/>
        <dbReference type="ChEBI" id="CHEBI:15379"/>
        <dbReference type="ChEBI" id="CHEBI:30879"/>
        <dbReference type="ChEBI" id="CHEBI:57618"/>
        <dbReference type="ChEBI" id="CHEBI:58210"/>
        <dbReference type="ChEBI" id="CHEBI:142491"/>
        <dbReference type="EC" id="1.14.14.1"/>
    </reaction>
</comment>
<dbReference type="InterPro" id="IPR001128">
    <property type="entry name" value="Cyt_P450"/>
</dbReference>
<feature type="binding site" description="axial binding residue" evidence="15">
    <location>
        <position position="450"/>
    </location>
    <ligand>
        <name>heme</name>
        <dbReference type="ChEBI" id="CHEBI:30413"/>
    </ligand>
    <ligandPart>
        <name>Fe</name>
        <dbReference type="ChEBI" id="CHEBI:18248"/>
    </ligandPart>
</feature>
<evidence type="ECO:0000256" key="15">
    <source>
        <dbReference type="PIRSR" id="PIRSR602401-1"/>
    </source>
</evidence>
<evidence type="ECO:0000256" key="5">
    <source>
        <dbReference type="ARBA" id="ARBA00012109"/>
    </source>
</evidence>
<evidence type="ECO:0000256" key="17">
    <source>
        <dbReference type="SAM" id="Phobius"/>
    </source>
</evidence>
<proteinExistence type="inferred from homology"/>
<sequence length="506" mass="59243">MELMYLPLVIIALLCSFYYYFTRNFNYWKERGIIGPEPIPIFGNIKNSALRRENGGETIANIYHQYPNEKIVGVFRMTTPNLLLRDLDTIKHVMIKDFDQFSDRGIQFSTEGLGLNLFHADTNTWRVLRNRFTPLFTSVKLKNMMHLMTEKGDQFVEYVEKITNNQAEYKIHNLIQKYTVSTIVACAFGFNIDDYTDTNPIIKTLHKIDREIFTTNYGNEFDMMFPGLFKKLNISLFPKYVSDFFNKLTRSVISERQGMPTDRKDFMDLILELRNQKEIQSTKRNNSEEQMYLEITDDVIAAQSFVFFAAGYETSATTMTFLLYLLAKNPHIQEKLHEEIDKTLENHNGEVTYDTIKDMTYLDKVFDETLRLFPLVEPLQRRAQSNYKIPNTDIVVKKNQIVLVTPRGIHHDPKYYPNPEVFDPERFDPEIAAARHPCAYIPFGVGPRNCIGMRFAKMQSRICIVKLLSKFRVERSKNTMEEMKFDPMRIVMTPADGILLNILRRK</sequence>
<keyword evidence="7 15" id="KW-0479">Metal-binding</keyword>
<dbReference type="RefSeq" id="XP_026760054.2">
    <property type="nucleotide sequence ID" value="XM_026904253.3"/>
</dbReference>
<dbReference type="GO" id="GO:0005506">
    <property type="term" value="F:iron ion binding"/>
    <property type="evidence" value="ECO:0007669"/>
    <property type="project" value="InterPro"/>
</dbReference>
<comment type="similarity">
    <text evidence="4 16">Belongs to the cytochrome P450 family.</text>
</comment>
<dbReference type="PANTHER" id="PTHR24292:SF100">
    <property type="entry name" value="CYTOCHROME P450 6A16, ISOFORM B-RELATED"/>
    <property type="match status" value="1"/>
</dbReference>
<evidence type="ECO:0000256" key="3">
    <source>
        <dbReference type="ARBA" id="ARBA00004406"/>
    </source>
</evidence>
<accession>A0A6J1WVL2</accession>
<dbReference type="InterPro" id="IPR036396">
    <property type="entry name" value="Cyt_P450_sf"/>
</dbReference>
<evidence type="ECO:0000256" key="4">
    <source>
        <dbReference type="ARBA" id="ARBA00010617"/>
    </source>
</evidence>
<dbReference type="FunCoup" id="A0A6J1WVL2">
    <property type="interactions" value="12"/>
</dbReference>
<dbReference type="AlphaFoldDB" id="A0A6J1WVL2"/>
<comment type="subcellular location">
    <subcellularLocation>
        <location evidence="3">Endoplasmic reticulum membrane</location>
        <topology evidence="3">Peripheral membrane protein</topology>
    </subcellularLocation>
    <subcellularLocation>
        <location evidence="2">Microsome membrane</location>
        <topology evidence="2">Peripheral membrane protein</topology>
    </subcellularLocation>
</comment>
<organism evidence="18 19">
    <name type="scientific">Galleria mellonella</name>
    <name type="common">Greater wax moth</name>
    <dbReference type="NCBI Taxonomy" id="7137"/>
    <lineage>
        <taxon>Eukaryota</taxon>
        <taxon>Metazoa</taxon>
        <taxon>Ecdysozoa</taxon>
        <taxon>Arthropoda</taxon>
        <taxon>Hexapoda</taxon>
        <taxon>Insecta</taxon>
        <taxon>Pterygota</taxon>
        <taxon>Neoptera</taxon>
        <taxon>Endopterygota</taxon>
        <taxon>Lepidoptera</taxon>
        <taxon>Glossata</taxon>
        <taxon>Ditrysia</taxon>
        <taxon>Pyraloidea</taxon>
        <taxon>Pyralidae</taxon>
        <taxon>Galleriinae</taxon>
        <taxon>Galleria</taxon>
    </lineage>
</organism>
<evidence type="ECO:0000256" key="9">
    <source>
        <dbReference type="ARBA" id="ARBA00022848"/>
    </source>
</evidence>
<evidence type="ECO:0000256" key="16">
    <source>
        <dbReference type="RuleBase" id="RU000461"/>
    </source>
</evidence>
<evidence type="ECO:0000256" key="2">
    <source>
        <dbReference type="ARBA" id="ARBA00004174"/>
    </source>
</evidence>
<evidence type="ECO:0000256" key="13">
    <source>
        <dbReference type="ARBA" id="ARBA00023136"/>
    </source>
</evidence>
<evidence type="ECO:0000256" key="7">
    <source>
        <dbReference type="ARBA" id="ARBA00022723"/>
    </source>
</evidence>
<dbReference type="InterPro" id="IPR002401">
    <property type="entry name" value="Cyt_P450_E_grp-I"/>
</dbReference>
<comment type="cofactor">
    <cofactor evidence="1 15">
        <name>heme</name>
        <dbReference type="ChEBI" id="CHEBI:30413"/>
    </cofactor>
</comment>
<dbReference type="Proteomes" id="UP001652740">
    <property type="component" value="Unplaced"/>
</dbReference>
<dbReference type="Gene3D" id="1.10.630.10">
    <property type="entry name" value="Cytochrome P450"/>
    <property type="match status" value="1"/>
</dbReference>
<evidence type="ECO:0000313" key="19">
    <source>
        <dbReference type="RefSeq" id="XP_026760054.2"/>
    </source>
</evidence>
<feature type="transmembrane region" description="Helical" evidence="17">
    <location>
        <begin position="6"/>
        <end position="21"/>
    </location>
</feature>
<dbReference type="PROSITE" id="PS00086">
    <property type="entry name" value="CYTOCHROME_P450"/>
    <property type="match status" value="1"/>
</dbReference>
<keyword evidence="8" id="KW-0256">Endoplasmic reticulum</keyword>
<protein>
    <recommendedName>
        <fullName evidence="5">unspecific monooxygenase</fullName>
        <ecNumber evidence="5">1.14.14.1</ecNumber>
    </recommendedName>
</protein>
<keyword evidence="12 16" id="KW-0503">Monooxygenase</keyword>
<keyword evidence="13 17" id="KW-0472">Membrane</keyword>
<keyword evidence="9" id="KW-0492">Microsome</keyword>
<evidence type="ECO:0000256" key="6">
    <source>
        <dbReference type="ARBA" id="ARBA00022617"/>
    </source>
</evidence>
<dbReference type="PRINTS" id="PR00463">
    <property type="entry name" value="EP450I"/>
</dbReference>
<keyword evidence="6 15" id="KW-0349">Heme</keyword>
<dbReference type="PANTHER" id="PTHR24292">
    <property type="entry name" value="CYTOCHROME P450"/>
    <property type="match status" value="1"/>
</dbReference>
<dbReference type="SUPFAM" id="SSF48264">
    <property type="entry name" value="Cytochrome P450"/>
    <property type="match status" value="1"/>
</dbReference>
<evidence type="ECO:0000256" key="14">
    <source>
        <dbReference type="ARBA" id="ARBA00047827"/>
    </source>
</evidence>